<dbReference type="InterPro" id="IPR010071">
    <property type="entry name" value="AA_adenyl_dom"/>
</dbReference>
<evidence type="ECO:0000259" key="7">
    <source>
        <dbReference type="PROSITE" id="PS50075"/>
    </source>
</evidence>
<dbReference type="Gene3D" id="3.30.559.30">
    <property type="entry name" value="Nonribosomal peptide synthetase, condensation domain"/>
    <property type="match status" value="2"/>
</dbReference>
<dbReference type="RefSeq" id="WP_184933467.1">
    <property type="nucleotide sequence ID" value="NZ_JACHJV010000001.1"/>
</dbReference>
<dbReference type="GO" id="GO:0044550">
    <property type="term" value="P:secondary metabolite biosynthetic process"/>
    <property type="evidence" value="ECO:0007669"/>
    <property type="project" value="UniProtKB-ARBA"/>
</dbReference>
<dbReference type="Pfam" id="PF00501">
    <property type="entry name" value="AMP-binding"/>
    <property type="match status" value="1"/>
</dbReference>
<keyword evidence="9" id="KW-1185">Reference proteome</keyword>
<dbReference type="PROSITE" id="PS00455">
    <property type="entry name" value="AMP_BINDING"/>
    <property type="match status" value="1"/>
</dbReference>
<dbReference type="InterPro" id="IPR001242">
    <property type="entry name" value="Condensation_dom"/>
</dbReference>
<dbReference type="InterPro" id="IPR025110">
    <property type="entry name" value="AMP-bd_C"/>
</dbReference>
<dbReference type="PROSITE" id="PS50075">
    <property type="entry name" value="CARRIER"/>
    <property type="match status" value="1"/>
</dbReference>
<evidence type="ECO:0000256" key="6">
    <source>
        <dbReference type="ARBA" id="ARBA00023194"/>
    </source>
</evidence>
<dbReference type="FunFam" id="2.30.38.10:FF:000001">
    <property type="entry name" value="Non-ribosomal peptide synthetase PvdI"/>
    <property type="match status" value="1"/>
</dbReference>
<dbReference type="Pfam" id="PF00550">
    <property type="entry name" value="PP-binding"/>
    <property type="match status" value="1"/>
</dbReference>
<evidence type="ECO:0000256" key="2">
    <source>
        <dbReference type="ARBA" id="ARBA00006432"/>
    </source>
</evidence>
<dbReference type="InterPro" id="IPR006162">
    <property type="entry name" value="Ppantetheine_attach_site"/>
</dbReference>
<dbReference type="GO" id="GO:0031177">
    <property type="term" value="F:phosphopantetheine binding"/>
    <property type="evidence" value="ECO:0007669"/>
    <property type="project" value="TreeGrafter"/>
</dbReference>
<dbReference type="Pfam" id="PF00668">
    <property type="entry name" value="Condensation"/>
    <property type="match status" value="2"/>
</dbReference>
<dbReference type="GO" id="GO:0017000">
    <property type="term" value="P:antibiotic biosynthetic process"/>
    <property type="evidence" value="ECO:0007669"/>
    <property type="project" value="UniProtKB-KW"/>
</dbReference>
<accession>A0A7W7QWI9</accession>
<dbReference type="GO" id="GO:0008610">
    <property type="term" value="P:lipid biosynthetic process"/>
    <property type="evidence" value="ECO:0007669"/>
    <property type="project" value="UniProtKB-ARBA"/>
</dbReference>
<dbReference type="InterPro" id="IPR010060">
    <property type="entry name" value="NRPS_synth"/>
</dbReference>
<dbReference type="Gene3D" id="3.30.559.10">
    <property type="entry name" value="Chloramphenicol acetyltransferase-like domain"/>
    <property type="match status" value="2"/>
</dbReference>
<organism evidence="8 9">
    <name type="scientific">Kitasatospora kifunensis</name>
    <name type="common">Streptomyces kifunensis</name>
    <dbReference type="NCBI Taxonomy" id="58351"/>
    <lineage>
        <taxon>Bacteria</taxon>
        <taxon>Bacillati</taxon>
        <taxon>Actinomycetota</taxon>
        <taxon>Actinomycetes</taxon>
        <taxon>Kitasatosporales</taxon>
        <taxon>Streptomycetaceae</taxon>
        <taxon>Kitasatospora</taxon>
    </lineage>
</organism>
<dbReference type="InterPro" id="IPR045851">
    <property type="entry name" value="AMP-bd_C_sf"/>
</dbReference>
<dbReference type="GO" id="GO:0043041">
    <property type="term" value="P:amino acid activation for nonribosomal peptide biosynthetic process"/>
    <property type="evidence" value="ECO:0007669"/>
    <property type="project" value="TreeGrafter"/>
</dbReference>
<dbReference type="Pfam" id="PF13193">
    <property type="entry name" value="AMP-binding_C"/>
    <property type="match status" value="1"/>
</dbReference>
<feature type="domain" description="Carrier" evidence="7">
    <location>
        <begin position="1016"/>
        <end position="1090"/>
    </location>
</feature>
<dbReference type="NCBIfam" id="TIGR01720">
    <property type="entry name" value="NRPS-para261"/>
    <property type="match status" value="1"/>
</dbReference>
<comment type="similarity">
    <text evidence="2">Belongs to the ATP-dependent AMP-binding enzyme family.</text>
</comment>
<dbReference type="SUPFAM" id="SSF52777">
    <property type="entry name" value="CoA-dependent acyltransferases"/>
    <property type="match status" value="4"/>
</dbReference>
<dbReference type="InterPro" id="IPR036736">
    <property type="entry name" value="ACP-like_sf"/>
</dbReference>
<comment type="cofactor">
    <cofactor evidence="1">
        <name>pantetheine 4'-phosphate</name>
        <dbReference type="ChEBI" id="CHEBI:47942"/>
    </cofactor>
</comment>
<dbReference type="GO" id="GO:0005829">
    <property type="term" value="C:cytosol"/>
    <property type="evidence" value="ECO:0007669"/>
    <property type="project" value="TreeGrafter"/>
</dbReference>
<keyword evidence="6" id="KW-0045">Antibiotic biosynthesis</keyword>
<dbReference type="Proteomes" id="UP000540506">
    <property type="component" value="Unassembled WGS sequence"/>
</dbReference>
<keyword evidence="5" id="KW-0677">Repeat</keyword>
<dbReference type="PANTHER" id="PTHR45527">
    <property type="entry name" value="NONRIBOSOMAL PEPTIDE SYNTHETASE"/>
    <property type="match status" value="1"/>
</dbReference>
<evidence type="ECO:0000256" key="4">
    <source>
        <dbReference type="ARBA" id="ARBA00022553"/>
    </source>
</evidence>
<keyword evidence="3" id="KW-0596">Phosphopantetheine</keyword>
<dbReference type="SUPFAM" id="SSF56801">
    <property type="entry name" value="Acetyl-CoA synthetase-like"/>
    <property type="match status" value="1"/>
</dbReference>
<dbReference type="FunFam" id="3.40.50.980:FF:000001">
    <property type="entry name" value="Non-ribosomal peptide synthetase"/>
    <property type="match status" value="1"/>
</dbReference>
<proteinExistence type="inferred from homology"/>
<dbReference type="CDD" id="cd19531">
    <property type="entry name" value="LCL_NRPS-like"/>
    <property type="match status" value="1"/>
</dbReference>
<reference evidence="8 9" key="1">
    <citation type="submission" date="2020-08" db="EMBL/GenBank/DDBJ databases">
        <title>Sequencing the genomes of 1000 actinobacteria strains.</title>
        <authorList>
            <person name="Klenk H.-P."/>
        </authorList>
    </citation>
    <scope>NUCLEOTIDE SEQUENCE [LARGE SCALE GENOMIC DNA]</scope>
    <source>
        <strain evidence="8 9">DSM 41654</strain>
    </source>
</reference>
<gene>
    <name evidence="8" type="ORF">FHR34_000071</name>
</gene>
<dbReference type="InterPro" id="IPR000873">
    <property type="entry name" value="AMP-dep_synth/lig_dom"/>
</dbReference>
<dbReference type="CDD" id="cd12116">
    <property type="entry name" value="A_NRPS_Ta1_like"/>
    <property type="match status" value="1"/>
</dbReference>
<comment type="caution">
    <text evidence="8">The sequence shown here is derived from an EMBL/GenBank/DDBJ whole genome shotgun (WGS) entry which is preliminary data.</text>
</comment>
<dbReference type="InterPro" id="IPR020845">
    <property type="entry name" value="AMP-binding_CS"/>
</dbReference>
<evidence type="ECO:0000256" key="3">
    <source>
        <dbReference type="ARBA" id="ARBA00022450"/>
    </source>
</evidence>
<dbReference type="InterPro" id="IPR023213">
    <property type="entry name" value="CAT-like_dom_sf"/>
</dbReference>
<dbReference type="Gene3D" id="3.30.300.30">
    <property type="match status" value="1"/>
</dbReference>
<dbReference type="FunFam" id="1.10.1200.10:FF:000005">
    <property type="entry name" value="Nonribosomal peptide synthetase 1"/>
    <property type="match status" value="1"/>
</dbReference>
<name>A0A7W7QWI9_KITKI</name>
<dbReference type="InterPro" id="IPR009081">
    <property type="entry name" value="PP-bd_ACP"/>
</dbReference>
<dbReference type="Gene3D" id="3.40.50.980">
    <property type="match status" value="2"/>
</dbReference>
<dbReference type="Gene3D" id="1.10.1200.10">
    <property type="entry name" value="ACP-like"/>
    <property type="match status" value="1"/>
</dbReference>
<sequence length="1540" mass="166542">MTEADPRAHTPALDPDRRAAVLALLHQRRAAEQRAAGDAIPVLAQDGRPSPVSFAQARVLFLEEFDPGTAQHNMPHAFTLDGPLDEAALQRALDAVSARHQGLRTTFPRSPGQLSQLVTHPAPVPLPRVDLSGQPAEERAAMARAVLAEEAQRPFDLERGPLFRARLIQLAEERSILFLDFHHAVCDGWSVGRVMADLAACYRAFTVGEDSALLDPLPVQYRDFAAWQRDRLGEPELRRGLDFWKGQLTGIPALELPTDRPRPPVRGHCGALVTVQWPRELLAGLHALARECEATLFAVLLAGYQCLLARTAGQQDFAVGTMVAGRERPELEPVVGLFANTVVLRADLAGQPTFTELVRRVRDRSLAAWDHQDVPFERVVDALEVPRDLSRTALFQAMLVLQNTPPAAFTLPGLAVGAVEPDSRTAKTDLTLYVTEPAPAGTEGLTVAAEFSTDLFESASVRALLERLRTLLAAAVAAPQTGVDRLPLLTAEQLGALTAAQPPSPIADLTISQLIRRRAAERPGAPAVSVPGAAALSYAELDRAADRLAHHLAARGAGPGHLVGVALERGAELPLALLAVLRTGAAYVPLDPDYPAARLAVMTEDAGLTLTVTTSDLAARIPVPPSALVLLDEQAAAIAARPAQPLPVTVTPEHTAYVIFTSGSTGRPKGVRINHRCLVNLLASVSERCGIGARDTLLAVTSLSFDIAGLELWAPLAAGGQLVVCDRQAASAADQLAKVLTEVRPTVMQATPATWRLLTDAGWPGDPALTVLCGGERLPEDLGRALRPTVKALWNMYGPTETTIWSAAGPVEFAAEEDRVLIGPPLANTDLHVLDPQLAPQPDGVAGEVWIGGAGLAEAYHGRPALTADRFRPHPFATSPGARIYRTGDLARRRPDGRLEFLGRLDDQVKVRGYRIELGDVEAALAAHPKVAQAVAAVRGTAAGERLVGYLVARAGAEPTVTELRAHLKEMLPDYMVPALFATVAAFPLTPNGKIDRRALPAPEQAATASGTLYQEPEGPVEQALAGIWRELLAVARVGRQDDFFALGGDSLLVVRMVGAAAQQEIRLTAKQAFQHKTLAELAAAAGTVKLLASQQEITGPSPLPVATHQFFESGTPRPDYHSLSFLLRAREHLDPQLLDEVLDQLVGHHDTLRLRLTEQDSGRGLVHDPHRRRPLVERVDLAGLGDEAVEEEIQRHTDRMQTRFTMTEGELFGAVLFDLGPQRDQRLLLAGHYLIADVIGWQILVGDLDVLYRRRAHDEPYQLPAKTTSQHEWLGRLAEFATGAQAAAERGYWLDPARSKAVPLPQDHPAGDNRVAANRALFLTLSTDQTEALLRRANKAAKLPLDAILLWALVSALGEWAGTETLPVDLYVPGRESPWEDVDLSRTVGWLTYRYPVWLSLARALEPAEAVREVSRQLKAVPQGGLGYGALRYLGTDREAAAALAAQPVPELMFNFFGTPAGGFQLLQPLAGDSGHYHDTESRRMRLLMVNGAVAHGRLRLEWEYSAGRHEEATIQHLIDRCTAYLIDLTASCPESDRD</sequence>
<dbReference type="EMBL" id="JACHJV010000001">
    <property type="protein sequence ID" value="MBB4921078.1"/>
    <property type="molecule type" value="Genomic_DNA"/>
</dbReference>
<dbReference type="GO" id="GO:0003824">
    <property type="term" value="F:catalytic activity"/>
    <property type="evidence" value="ECO:0007669"/>
    <property type="project" value="InterPro"/>
</dbReference>
<evidence type="ECO:0000256" key="5">
    <source>
        <dbReference type="ARBA" id="ARBA00022737"/>
    </source>
</evidence>
<dbReference type="SUPFAM" id="SSF47336">
    <property type="entry name" value="ACP-like"/>
    <property type="match status" value="1"/>
</dbReference>
<dbReference type="NCBIfam" id="TIGR01733">
    <property type="entry name" value="AA-adenyl-dom"/>
    <property type="match status" value="1"/>
</dbReference>
<dbReference type="PANTHER" id="PTHR45527:SF1">
    <property type="entry name" value="FATTY ACID SYNTHASE"/>
    <property type="match status" value="1"/>
</dbReference>
<evidence type="ECO:0000256" key="1">
    <source>
        <dbReference type="ARBA" id="ARBA00001957"/>
    </source>
</evidence>
<dbReference type="FunFam" id="3.30.300.30:FF:000010">
    <property type="entry name" value="Enterobactin synthetase component F"/>
    <property type="match status" value="1"/>
</dbReference>
<protein>
    <submittedName>
        <fullName evidence="8">Amino acid adenylation domain-containing protein/non-ribosomal peptide synthase protein (TIGR01720 family)</fullName>
    </submittedName>
</protein>
<dbReference type="PROSITE" id="PS00012">
    <property type="entry name" value="PHOSPHOPANTETHEINE"/>
    <property type="match status" value="1"/>
</dbReference>
<dbReference type="Gene3D" id="2.30.38.10">
    <property type="entry name" value="Luciferase, Domain 3"/>
    <property type="match status" value="1"/>
</dbReference>
<evidence type="ECO:0000313" key="9">
    <source>
        <dbReference type="Proteomes" id="UP000540506"/>
    </source>
</evidence>
<dbReference type="FunFam" id="3.40.50.12780:FF:000012">
    <property type="entry name" value="Non-ribosomal peptide synthetase"/>
    <property type="match status" value="1"/>
</dbReference>
<keyword evidence="4" id="KW-0597">Phosphoprotein</keyword>
<evidence type="ECO:0000313" key="8">
    <source>
        <dbReference type="EMBL" id="MBB4921078.1"/>
    </source>
</evidence>